<accession>A0A380YPQ5</accession>
<dbReference type="RefSeq" id="WP_004289512.1">
    <property type="nucleotide sequence ID" value="NZ_CABKNQ010000019.1"/>
</dbReference>
<sequence>MRKKELGLSTHEIGRKTVITAPTGAVYLSEFMETLPAGILNKKETGCGATTVVLENGENVIVACPTRQLIINKVNQYPNTRCSYKLFAVQKGIGQNHIEDYIKECQGKQPIKIMVTYDSFPRVYAVMKLQSIECKIVVDEYQEILDAYIYRNAAIRSLLNVLKGVPNVTYLSATPIPYQWRPSELEGLPEYEIEWENSVRIMPFRIKSNHPLAIVANIIRNHKLGHPFELKGNKVEEYFFFVNSVSAIRGIIKSAKLSPNEVKIICAKDEINKKKLEGFTIGEASGTNKTFTFCTKTAFYGADFYSKAGLVVITSEGYAKSSLLDISTDIVQI</sequence>
<evidence type="ECO:0000313" key="6">
    <source>
        <dbReference type="Proteomes" id="UP000291917"/>
    </source>
</evidence>
<dbReference type="AlphaFoldDB" id="A0A380YPQ5"/>
<evidence type="ECO:0000313" key="7">
    <source>
        <dbReference type="Proteomes" id="UP000335496"/>
    </source>
</evidence>
<evidence type="ECO:0000313" key="3">
    <source>
        <dbReference type="EMBL" id="RYT76013.1"/>
    </source>
</evidence>
<dbReference type="SUPFAM" id="SSF52540">
    <property type="entry name" value="P-loop containing nucleoside triphosphate hydrolases"/>
    <property type="match status" value="1"/>
</dbReference>
<reference evidence="4 5" key="1">
    <citation type="submission" date="2018-06" db="EMBL/GenBank/DDBJ databases">
        <authorList>
            <consortium name="Pathogen Informatics"/>
            <person name="Doyle S."/>
        </authorList>
    </citation>
    <scope>NUCLEOTIDE SEQUENCE [LARGE SCALE GENOMIC DNA]</scope>
    <source>
        <strain evidence="4 5">NCTC11155</strain>
    </source>
</reference>
<organism evidence="4 5">
    <name type="scientific">Bacteroides eggerthii</name>
    <dbReference type="NCBI Taxonomy" id="28111"/>
    <lineage>
        <taxon>Bacteria</taxon>
        <taxon>Pseudomonadati</taxon>
        <taxon>Bacteroidota</taxon>
        <taxon>Bacteroidia</taxon>
        <taxon>Bacteroidales</taxon>
        <taxon>Bacteroidaceae</taxon>
        <taxon>Bacteroides</taxon>
    </lineage>
</organism>
<evidence type="ECO:0000259" key="1">
    <source>
        <dbReference type="Pfam" id="PF00270"/>
    </source>
</evidence>
<dbReference type="Proteomes" id="UP000254424">
    <property type="component" value="Unassembled WGS sequence"/>
</dbReference>
<dbReference type="Proteomes" id="UP000335496">
    <property type="component" value="Unassembled WGS sequence"/>
</dbReference>
<dbReference type="InterPro" id="IPR027417">
    <property type="entry name" value="P-loop_NTPase"/>
</dbReference>
<dbReference type="InterPro" id="IPR011545">
    <property type="entry name" value="DEAD/DEAH_box_helicase_dom"/>
</dbReference>
<dbReference type="EMBL" id="UFSX01000001">
    <property type="protein sequence ID" value="SUV28422.1"/>
    <property type="molecule type" value="Genomic_DNA"/>
</dbReference>
<dbReference type="GO" id="GO:0003676">
    <property type="term" value="F:nucleic acid binding"/>
    <property type="evidence" value="ECO:0007669"/>
    <property type="project" value="InterPro"/>
</dbReference>
<dbReference type="GO" id="GO:0005524">
    <property type="term" value="F:ATP binding"/>
    <property type="evidence" value="ECO:0007669"/>
    <property type="project" value="InterPro"/>
</dbReference>
<dbReference type="GeneID" id="93070313"/>
<name>A0A380YPQ5_9BACE</name>
<dbReference type="EMBL" id="RCXL01000007">
    <property type="protein sequence ID" value="RYT76013.1"/>
    <property type="molecule type" value="Genomic_DNA"/>
</dbReference>
<evidence type="ECO:0000313" key="4">
    <source>
        <dbReference type="EMBL" id="SUV28422.1"/>
    </source>
</evidence>
<dbReference type="Proteomes" id="UP000291917">
    <property type="component" value="Unassembled WGS sequence"/>
</dbReference>
<dbReference type="Pfam" id="PF00270">
    <property type="entry name" value="DEAD"/>
    <property type="match status" value="1"/>
</dbReference>
<gene>
    <name evidence="3" type="ORF">EAJ03_06995</name>
    <name evidence="2" type="ORF">F2Z23_07160</name>
    <name evidence="4" type="ORF">NCTC11155_00370</name>
</gene>
<proteinExistence type="predicted"/>
<reference evidence="2 7" key="2">
    <citation type="journal article" date="2019" name="Nat. Med.">
        <title>A library of human gut bacterial isolates paired with longitudinal multiomics data enables mechanistic microbiome research.</title>
        <authorList>
            <person name="Poyet M."/>
            <person name="Groussin M."/>
            <person name="Gibbons S.M."/>
            <person name="Avila-Pacheco J."/>
            <person name="Jiang X."/>
            <person name="Kearney S.M."/>
            <person name="Perrotta A.R."/>
            <person name="Berdy B."/>
            <person name="Zhao S."/>
            <person name="Lieberman T.D."/>
            <person name="Swanson P.K."/>
            <person name="Smith M."/>
            <person name="Roesemann S."/>
            <person name="Alexander J.E."/>
            <person name="Rich S.A."/>
            <person name="Livny J."/>
            <person name="Vlamakis H."/>
            <person name="Clish C."/>
            <person name="Bullock K."/>
            <person name="Deik A."/>
            <person name="Scott J."/>
            <person name="Pierce K.A."/>
            <person name="Xavier R.J."/>
            <person name="Alm E.J."/>
        </authorList>
    </citation>
    <scope>NUCLEOTIDE SEQUENCE [LARGE SCALE GENOMIC DNA]</scope>
    <source>
        <strain evidence="2 7">BIOML-A1</strain>
    </source>
</reference>
<dbReference type="OrthoDB" id="6664198at2"/>
<dbReference type="EMBL" id="VVZX01000007">
    <property type="protein sequence ID" value="KAA5274860.1"/>
    <property type="molecule type" value="Genomic_DNA"/>
</dbReference>
<evidence type="ECO:0000313" key="2">
    <source>
        <dbReference type="EMBL" id="KAA5274860.1"/>
    </source>
</evidence>
<evidence type="ECO:0000313" key="5">
    <source>
        <dbReference type="Proteomes" id="UP000254424"/>
    </source>
</evidence>
<reference evidence="3 6" key="3">
    <citation type="journal article" date="2019" name="Science, e1252229">
        <title>Invertible promoters mediate bacterial phase variation, antibiotic resistance, and host adaptation in the gut.</title>
        <authorList>
            <person name="Jiang X."/>
            <person name="Hall A.B."/>
            <person name="Arthur T.D."/>
            <person name="Plichta D.R."/>
            <person name="Covington C.T."/>
            <person name="Poyet M."/>
            <person name="Crothers J."/>
            <person name="Moses P.L."/>
            <person name="Tolonen A.C."/>
            <person name="Vlamakis H."/>
            <person name="Alm E.J."/>
            <person name="Xavier R.J."/>
        </authorList>
    </citation>
    <scope>NUCLEOTIDE SEQUENCE [LARGE SCALE GENOMIC DNA]</scope>
    <source>
        <strain evidence="6">bj_0095</strain>
        <strain evidence="3">Bj_0095</strain>
    </source>
</reference>
<protein>
    <recommendedName>
        <fullName evidence="1">DEAD/DEAH-box helicase domain-containing protein</fullName>
    </recommendedName>
</protein>
<keyword evidence="7" id="KW-1185">Reference proteome</keyword>
<feature type="domain" description="DEAD/DEAH-box helicase" evidence="1">
    <location>
        <begin position="54"/>
        <end position="176"/>
    </location>
</feature>